<comment type="caution">
    <text evidence="2">The sequence shown here is derived from an EMBL/GenBank/DDBJ whole genome shotgun (WGS) entry which is preliminary data.</text>
</comment>
<name>A0A9W4KHL3_9EURO</name>
<evidence type="ECO:0000313" key="2">
    <source>
        <dbReference type="EMBL" id="CAG8898742.1"/>
    </source>
</evidence>
<dbReference type="EMBL" id="CAJVRC010000863">
    <property type="protein sequence ID" value="CAG8898742.1"/>
    <property type="molecule type" value="Genomic_DNA"/>
</dbReference>
<dbReference type="Proteomes" id="UP001154252">
    <property type="component" value="Unassembled WGS sequence"/>
</dbReference>
<accession>A0A9W4KHL3</accession>
<protein>
    <submittedName>
        <fullName evidence="2">Uncharacterized protein</fullName>
    </submittedName>
</protein>
<dbReference type="AlphaFoldDB" id="A0A9W4KHL3"/>
<feature type="region of interest" description="Disordered" evidence="1">
    <location>
        <begin position="1"/>
        <end position="48"/>
    </location>
</feature>
<evidence type="ECO:0000313" key="3">
    <source>
        <dbReference type="Proteomes" id="UP001154252"/>
    </source>
</evidence>
<sequence length="638" mass="72415">MAHAMAHKTGLRGALSKLRKTQQPAKSTREPEIPLIQDKVYPRSKRPVSKDSPIYSELMFPPTPLPIVPMASDSNLDPLVMASTISQARLNALQSGEDLDLFFQRGKDCIDAYAQATKAMMEDASARVKDGEDPPFDEIEQMKERFFKYCQSIVEEALSLVSRARAANHPRQIEVSSSSTMPSLVSSTSTMTGSEPKTPLEFGSLADRSGFSEALLASSGQHRLRLYNVSSSDWVMVPSMPSPTSPTKVVAPDDMDPVEESIHLGVIVRIFGKLYTMSKMMETILLYYGAEPDNSETSLPYWIKRSEQNVRTQKMAVLIDTVEHLYYALYARITIELASIELCGSFRIDTRVLRIELPLRMPEADHLYRIVLAFKEVLDSPEICAILRKEVIAYFQQGYINQVTKEKSQDEFPHFDPLGYRPFAMRTVSYRRGSYCEKWRQLIPFFNSIPAETMVTLSEKYLLMTPVAMPPDDIPIEKLPWIRPEDVGMKVWDTNAVNDNRLSEFAKRNGTSIGEERKKELIPDLYYQVRQRKCICDSICACSWECTYEVERACPCAERHLRIMVTKRRLAYRRKNGPTFAATASTTARMFFDGLTELSRDVKDADIANELENAFELFSLLISAERDMTPKGDSQTSF</sequence>
<reference evidence="2" key="1">
    <citation type="submission" date="2021-07" db="EMBL/GenBank/DDBJ databases">
        <authorList>
            <person name="Branca A.L. A."/>
        </authorList>
    </citation>
    <scope>NUCLEOTIDE SEQUENCE</scope>
</reference>
<keyword evidence="3" id="KW-1185">Reference proteome</keyword>
<feature type="compositionally biased region" description="Low complexity" evidence="1">
    <location>
        <begin position="175"/>
        <end position="192"/>
    </location>
</feature>
<proteinExistence type="predicted"/>
<evidence type="ECO:0000256" key="1">
    <source>
        <dbReference type="SAM" id="MobiDB-lite"/>
    </source>
</evidence>
<gene>
    <name evidence="2" type="ORF">PEGY_LOCUS5346</name>
</gene>
<feature type="region of interest" description="Disordered" evidence="1">
    <location>
        <begin position="172"/>
        <end position="196"/>
    </location>
</feature>
<organism evidence="2 3">
    <name type="scientific">Penicillium egyptiacum</name>
    <dbReference type="NCBI Taxonomy" id="1303716"/>
    <lineage>
        <taxon>Eukaryota</taxon>
        <taxon>Fungi</taxon>
        <taxon>Dikarya</taxon>
        <taxon>Ascomycota</taxon>
        <taxon>Pezizomycotina</taxon>
        <taxon>Eurotiomycetes</taxon>
        <taxon>Eurotiomycetidae</taxon>
        <taxon>Eurotiales</taxon>
        <taxon>Aspergillaceae</taxon>
        <taxon>Penicillium</taxon>
    </lineage>
</organism>
<feature type="compositionally biased region" description="Basic residues" evidence="1">
    <location>
        <begin position="1"/>
        <end position="10"/>
    </location>
</feature>
<dbReference type="OrthoDB" id="4158501at2759"/>